<name>A0A450Z187_9GAMM</name>
<dbReference type="Gene3D" id="3.30.420.10">
    <property type="entry name" value="Ribonuclease H-like superfamily/Ribonuclease H"/>
    <property type="match status" value="1"/>
</dbReference>
<proteinExistence type="predicted"/>
<dbReference type="GO" id="GO:0003676">
    <property type="term" value="F:nucleic acid binding"/>
    <property type="evidence" value="ECO:0007669"/>
    <property type="project" value="InterPro"/>
</dbReference>
<sequence length="58" mass="6229">MDDAFCVSALESALRRHEHPQIFNTDQGAPFTGESFTGVLKNAGVAISMDGKGRYGAR</sequence>
<gene>
    <name evidence="1" type="ORF">BECKTC1821D_GA0114238_104916</name>
    <name evidence="2" type="ORF">BECKTC1821E_GA0114239_11532</name>
    <name evidence="3" type="ORF">BECKTC1821F_GA0114240_10632</name>
</gene>
<dbReference type="EMBL" id="CAADFS010000049">
    <property type="protein sequence ID" value="VFK47585.1"/>
    <property type="molecule type" value="Genomic_DNA"/>
</dbReference>
<reference evidence="1" key="1">
    <citation type="submission" date="2019-02" db="EMBL/GenBank/DDBJ databases">
        <authorList>
            <person name="Gruber-Vodicka R. H."/>
            <person name="Seah K. B. B."/>
        </authorList>
    </citation>
    <scope>NUCLEOTIDE SEQUENCE</scope>
    <source>
        <strain evidence="1">BECK_BZ123</strain>
        <strain evidence="2">BECK_BZ125</strain>
        <strain evidence="3">BECK_BZ126</strain>
    </source>
</reference>
<dbReference type="InterPro" id="IPR012337">
    <property type="entry name" value="RNaseH-like_sf"/>
</dbReference>
<protein>
    <submittedName>
        <fullName evidence="1">Putative transposase</fullName>
    </submittedName>
</protein>
<dbReference type="InterPro" id="IPR036397">
    <property type="entry name" value="RNaseH_sf"/>
</dbReference>
<evidence type="ECO:0000313" key="2">
    <source>
        <dbReference type="EMBL" id="VFK49041.1"/>
    </source>
</evidence>
<dbReference type="SUPFAM" id="SSF53098">
    <property type="entry name" value="Ribonuclease H-like"/>
    <property type="match status" value="1"/>
</dbReference>
<organism evidence="1">
    <name type="scientific">Candidatus Kentrum sp. TC</name>
    <dbReference type="NCBI Taxonomy" id="2126339"/>
    <lineage>
        <taxon>Bacteria</taxon>
        <taxon>Pseudomonadati</taxon>
        <taxon>Pseudomonadota</taxon>
        <taxon>Gammaproteobacteria</taxon>
        <taxon>Candidatus Kentrum</taxon>
    </lineage>
</organism>
<evidence type="ECO:0000313" key="1">
    <source>
        <dbReference type="EMBL" id="VFK47585.1"/>
    </source>
</evidence>
<dbReference type="EMBL" id="CAADFW010000063">
    <property type="protein sequence ID" value="VFK61799.1"/>
    <property type="molecule type" value="Genomic_DNA"/>
</dbReference>
<accession>A0A450Z187</accession>
<evidence type="ECO:0000313" key="3">
    <source>
        <dbReference type="EMBL" id="VFK61799.1"/>
    </source>
</evidence>
<dbReference type="AlphaFoldDB" id="A0A450Z187"/>
<dbReference type="EMBL" id="CAADFT010000153">
    <property type="protein sequence ID" value="VFK49041.1"/>
    <property type="molecule type" value="Genomic_DNA"/>
</dbReference>